<dbReference type="InterPro" id="IPR029151">
    <property type="entry name" value="Sensor-like_sf"/>
</dbReference>
<protein>
    <recommendedName>
        <fullName evidence="3">histidine kinase</fullName>
        <ecNumber evidence="3">2.7.13.3</ecNumber>
    </recommendedName>
</protein>
<dbReference type="SMART" id="SM00387">
    <property type="entry name" value="HATPase_c"/>
    <property type="match status" value="1"/>
</dbReference>
<dbReference type="InterPro" id="IPR003661">
    <property type="entry name" value="HisK_dim/P_dom"/>
</dbReference>
<gene>
    <name evidence="11" type="ORF">JI749_05295</name>
</gene>
<dbReference type="EMBL" id="CP068047">
    <property type="protein sequence ID" value="QQR37032.1"/>
    <property type="molecule type" value="Genomic_DNA"/>
</dbReference>
<evidence type="ECO:0000256" key="9">
    <source>
        <dbReference type="SAM" id="Phobius"/>
    </source>
</evidence>
<dbReference type="PANTHER" id="PTHR43065:SF42">
    <property type="entry name" value="TWO-COMPONENT SENSOR PPRA"/>
    <property type="match status" value="1"/>
</dbReference>
<dbReference type="InterPro" id="IPR004358">
    <property type="entry name" value="Sig_transdc_His_kin-like_C"/>
</dbReference>
<dbReference type="Proteomes" id="UP000595460">
    <property type="component" value="Chromosome"/>
</dbReference>
<comment type="subcellular location">
    <subcellularLocation>
        <location evidence="2">Cell membrane</location>
        <topology evidence="2">Multi-pass membrane protein</topology>
    </subcellularLocation>
</comment>
<dbReference type="PRINTS" id="PR00344">
    <property type="entry name" value="BCTRLSENSOR"/>
</dbReference>
<sequence>MATRFGFRDLLQRRQMILVGAAIAIVVLTGWAAFEIALTSAIASAGQQADRRLSLFDRTLEAIIERFHYLPSSIALAAETRAVLADPQNPERREAANGFLSRLNDTAGAGELFVMDPTGAVVAASNWWAYDSFVGENLGYRPYFEEAMRDGDARFYAVGTVTGVAGYFLARRIDGSDGPLGVAVTKVNLGEIEANWWRSGELIVIVDSNNVAILSTRPDWRYRPLAVLESGAAERIAAQRRYGSAAVLDTPVASDIWPSRGTQFAWLAGPDPDASGIFILDELRLPTHQWRIISFTSVGPLFRAAWIAAAAAALAVSAALLIVLLLVQRQRIVAQRLAEHDRLEQRVAERTEDLHVTNQALRDEIAERIRAEKAERDAQHGLVQAAKMASLGQALAGVAHEVSQPVAALTTHIASAKLVAARHGDADIGQILGTMDKVVDRLSALTGHLKTFARKETRVEMEADLGQVIANALDLVDHKLKAFGVDVEYRRHRGRLMVSGNPVHLEQVLINLIANAADAMEHSAVRVLSIGLSQTARTVEVSVADTGSGIEATELANLFDPFYSTKQAGRGLGLGLSISYGLVRDIGGAIVVESRPGQGSTFTVRLPLVAELSAPAPPSPLRGGSEGGGAAAHASSASASNAAPPPQPLPSRGRGRRPLPSRTTP</sequence>
<feature type="region of interest" description="Disordered" evidence="8">
    <location>
        <begin position="615"/>
        <end position="665"/>
    </location>
</feature>
<evidence type="ECO:0000256" key="5">
    <source>
        <dbReference type="ARBA" id="ARBA00022553"/>
    </source>
</evidence>
<evidence type="ECO:0000259" key="10">
    <source>
        <dbReference type="PROSITE" id="PS50109"/>
    </source>
</evidence>
<dbReference type="SUPFAM" id="SSF55874">
    <property type="entry name" value="ATPase domain of HSP90 chaperone/DNA topoisomerase II/histidine kinase"/>
    <property type="match status" value="1"/>
</dbReference>
<name>A0ABX7C2L2_9HYPH</name>
<dbReference type="RefSeq" id="WP_201660284.1">
    <property type="nucleotide sequence ID" value="NZ_CP068047.1"/>
</dbReference>
<reference evidence="11 12" key="1">
    <citation type="submission" date="2021-01" db="EMBL/GenBank/DDBJ databases">
        <title>Genome seq and assembly of Devosia sp. G19.</title>
        <authorList>
            <person name="Chhetri G."/>
        </authorList>
    </citation>
    <scope>NUCLEOTIDE SEQUENCE [LARGE SCALE GENOMIC DNA]</scope>
    <source>
        <strain evidence="11 12">G19</strain>
    </source>
</reference>
<dbReference type="InterPro" id="IPR003594">
    <property type="entry name" value="HATPase_dom"/>
</dbReference>
<dbReference type="SUPFAM" id="SSF103190">
    <property type="entry name" value="Sensory domain-like"/>
    <property type="match status" value="1"/>
</dbReference>
<feature type="domain" description="Histidine kinase" evidence="10">
    <location>
        <begin position="397"/>
        <end position="610"/>
    </location>
</feature>
<dbReference type="InterPro" id="IPR036890">
    <property type="entry name" value="HATPase_C_sf"/>
</dbReference>
<evidence type="ECO:0000256" key="8">
    <source>
        <dbReference type="SAM" id="MobiDB-lite"/>
    </source>
</evidence>
<dbReference type="InterPro" id="IPR017055">
    <property type="entry name" value="Sig_transdc_His_kinase_DctB"/>
</dbReference>
<proteinExistence type="predicted"/>
<dbReference type="PIRSF" id="PIRSF036431">
    <property type="entry name" value="STHK_DctB"/>
    <property type="match status" value="1"/>
</dbReference>
<comment type="catalytic activity">
    <reaction evidence="1">
        <text>ATP + protein L-histidine = ADP + protein N-phospho-L-histidine.</text>
        <dbReference type="EC" id="2.7.13.3"/>
    </reaction>
</comment>
<evidence type="ECO:0000256" key="4">
    <source>
        <dbReference type="ARBA" id="ARBA00022475"/>
    </source>
</evidence>
<evidence type="ECO:0000256" key="1">
    <source>
        <dbReference type="ARBA" id="ARBA00000085"/>
    </source>
</evidence>
<evidence type="ECO:0000313" key="12">
    <source>
        <dbReference type="Proteomes" id="UP000595460"/>
    </source>
</evidence>
<dbReference type="SUPFAM" id="SSF47384">
    <property type="entry name" value="Homodimeric domain of signal transducing histidine kinase"/>
    <property type="match status" value="1"/>
</dbReference>
<keyword evidence="11" id="KW-0808">Transferase</keyword>
<keyword evidence="4" id="KW-1003">Cell membrane</keyword>
<keyword evidence="6 9" id="KW-0812">Transmembrane</keyword>
<feature type="compositionally biased region" description="Low complexity" evidence="8">
    <location>
        <begin position="631"/>
        <end position="642"/>
    </location>
</feature>
<evidence type="ECO:0000256" key="6">
    <source>
        <dbReference type="ARBA" id="ARBA00022692"/>
    </source>
</evidence>
<dbReference type="EC" id="2.7.13.3" evidence="3"/>
<dbReference type="PROSITE" id="PS50109">
    <property type="entry name" value="HIS_KIN"/>
    <property type="match status" value="1"/>
</dbReference>
<dbReference type="CDD" id="cd00082">
    <property type="entry name" value="HisKA"/>
    <property type="match status" value="1"/>
</dbReference>
<feature type="transmembrane region" description="Helical" evidence="9">
    <location>
        <begin position="304"/>
        <end position="327"/>
    </location>
</feature>
<evidence type="ECO:0000256" key="7">
    <source>
        <dbReference type="ARBA" id="ARBA00022989"/>
    </source>
</evidence>
<keyword evidence="5" id="KW-0597">Phosphoprotein</keyword>
<evidence type="ECO:0000256" key="2">
    <source>
        <dbReference type="ARBA" id="ARBA00004651"/>
    </source>
</evidence>
<organism evidence="11 12">
    <name type="scientific">Devosia oryziradicis</name>
    <dbReference type="NCBI Taxonomy" id="2801335"/>
    <lineage>
        <taxon>Bacteria</taxon>
        <taxon>Pseudomonadati</taxon>
        <taxon>Pseudomonadota</taxon>
        <taxon>Alphaproteobacteria</taxon>
        <taxon>Hyphomicrobiales</taxon>
        <taxon>Devosiaceae</taxon>
        <taxon>Devosia</taxon>
    </lineage>
</organism>
<keyword evidence="7 9" id="KW-1133">Transmembrane helix</keyword>
<dbReference type="GO" id="GO:0016301">
    <property type="term" value="F:kinase activity"/>
    <property type="evidence" value="ECO:0007669"/>
    <property type="project" value="UniProtKB-KW"/>
</dbReference>
<keyword evidence="9" id="KW-0472">Membrane</keyword>
<dbReference type="Gene3D" id="1.10.287.130">
    <property type="match status" value="1"/>
</dbReference>
<keyword evidence="11" id="KW-0418">Kinase</keyword>
<keyword evidence="12" id="KW-1185">Reference proteome</keyword>
<dbReference type="Gene3D" id="3.30.565.10">
    <property type="entry name" value="Histidine kinase-like ATPase, C-terminal domain"/>
    <property type="match status" value="1"/>
</dbReference>
<evidence type="ECO:0000256" key="3">
    <source>
        <dbReference type="ARBA" id="ARBA00012438"/>
    </source>
</evidence>
<dbReference type="InterPro" id="IPR005467">
    <property type="entry name" value="His_kinase_dom"/>
</dbReference>
<accession>A0ABX7C2L2</accession>
<dbReference type="Gene3D" id="3.30.450.20">
    <property type="entry name" value="PAS domain"/>
    <property type="match status" value="2"/>
</dbReference>
<dbReference type="PANTHER" id="PTHR43065">
    <property type="entry name" value="SENSOR HISTIDINE KINASE"/>
    <property type="match status" value="1"/>
</dbReference>
<evidence type="ECO:0000313" key="11">
    <source>
        <dbReference type="EMBL" id="QQR37032.1"/>
    </source>
</evidence>
<dbReference type="InterPro" id="IPR036097">
    <property type="entry name" value="HisK_dim/P_sf"/>
</dbReference>
<dbReference type="Pfam" id="PF02518">
    <property type="entry name" value="HATPase_c"/>
    <property type="match status" value="1"/>
</dbReference>